<organism evidence="2">
    <name type="scientific">Nothobranchius kuhntae</name>
    <name type="common">Beira killifish</name>
    <dbReference type="NCBI Taxonomy" id="321403"/>
    <lineage>
        <taxon>Eukaryota</taxon>
        <taxon>Metazoa</taxon>
        <taxon>Chordata</taxon>
        <taxon>Craniata</taxon>
        <taxon>Vertebrata</taxon>
        <taxon>Euteleostomi</taxon>
        <taxon>Actinopterygii</taxon>
        <taxon>Neopterygii</taxon>
        <taxon>Teleostei</taxon>
        <taxon>Neoteleostei</taxon>
        <taxon>Acanthomorphata</taxon>
        <taxon>Ovalentaria</taxon>
        <taxon>Atherinomorphae</taxon>
        <taxon>Cyprinodontiformes</taxon>
        <taxon>Nothobranchiidae</taxon>
        <taxon>Nothobranchius</taxon>
    </lineage>
</organism>
<evidence type="ECO:0000313" key="2">
    <source>
        <dbReference type="EMBL" id="SBR29732.1"/>
    </source>
</evidence>
<feature type="non-terminal residue" evidence="2">
    <location>
        <position position="1"/>
    </location>
</feature>
<reference evidence="2" key="2">
    <citation type="submission" date="2016-06" db="EMBL/GenBank/DDBJ databases">
        <title>The genome of a short-lived fish provides insights into sex chromosome evolution and the genetic control of aging.</title>
        <authorList>
            <person name="Reichwald K."/>
            <person name="Felder M."/>
            <person name="Petzold A."/>
            <person name="Koch P."/>
            <person name="Groth M."/>
            <person name="Platzer M."/>
        </authorList>
    </citation>
    <scope>NUCLEOTIDE SEQUENCE</scope>
    <source>
        <tissue evidence="2">Brain</tissue>
    </source>
</reference>
<reference evidence="2" key="1">
    <citation type="submission" date="2016-05" db="EMBL/GenBank/DDBJ databases">
        <authorList>
            <person name="Lavstsen T."/>
            <person name="Jespersen J.S."/>
        </authorList>
    </citation>
    <scope>NUCLEOTIDE SEQUENCE</scope>
    <source>
        <tissue evidence="2">Brain</tissue>
    </source>
</reference>
<accession>A0A1A8KBQ3</accession>
<dbReference type="EMBL" id="HAEE01009682">
    <property type="protein sequence ID" value="SBR29732.1"/>
    <property type="molecule type" value="Transcribed_RNA"/>
</dbReference>
<proteinExistence type="predicted"/>
<dbReference type="AlphaFoldDB" id="A0A1A8KBQ3"/>
<protein>
    <submittedName>
        <fullName evidence="2">Uncharacterized protein</fullName>
    </submittedName>
</protein>
<gene>
    <name evidence="2" type="primary">Nfu_g_1_014861</name>
</gene>
<sequence>PILVYNKLICCSKSQLWRMERRQVENGDLRGAEKKTGGHWTKERSVM</sequence>
<feature type="region of interest" description="Disordered" evidence="1">
    <location>
        <begin position="28"/>
        <end position="47"/>
    </location>
</feature>
<name>A0A1A8KBQ3_NOTKU</name>
<feature type="non-terminal residue" evidence="2">
    <location>
        <position position="47"/>
    </location>
</feature>
<evidence type="ECO:0000256" key="1">
    <source>
        <dbReference type="SAM" id="MobiDB-lite"/>
    </source>
</evidence>